<evidence type="ECO:0000259" key="2">
    <source>
        <dbReference type="Pfam" id="PF04448"/>
    </source>
</evidence>
<organism evidence="3">
    <name type="scientific">marine sediment metagenome</name>
    <dbReference type="NCBI Taxonomy" id="412755"/>
    <lineage>
        <taxon>unclassified sequences</taxon>
        <taxon>metagenomes</taxon>
        <taxon>ecological metagenomes</taxon>
    </lineage>
</organism>
<protein>
    <recommendedName>
        <fullName evidence="2">DUF551 domain-containing protein</fullName>
    </recommendedName>
</protein>
<dbReference type="AlphaFoldDB" id="A0A0F9ENI1"/>
<proteinExistence type="predicted"/>
<evidence type="ECO:0000313" key="3">
    <source>
        <dbReference type="EMBL" id="KKL46470.1"/>
    </source>
</evidence>
<dbReference type="Pfam" id="PF04448">
    <property type="entry name" value="DUF551"/>
    <property type="match status" value="1"/>
</dbReference>
<dbReference type="InterPro" id="IPR007539">
    <property type="entry name" value="DUF551"/>
</dbReference>
<feature type="region of interest" description="Disordered" evidence="1">
    <location>
        <begin position="40"/>
        <end position="73"/>
    </location>
</feature>
<sequence>MTDWQDISTAREHHAVLTQHRDDLFPVAAYRIGDEWRREVEGPEDVADRPGANELLYRTPTHWQPLPTPPEES</sequence>
<dbReference type="EMBL" id="LAZR01034019">
    <property type="protein sequence ID" value="KKL46470.1"/>
    <property type="molecule type" value="Genomic_DNA"/>
</dbReference>
<reference evidence="3" key="1">
    <citation type="journal article" date="2015" name="Nature">
        <title>Complex archaea that bridge the gap between prokaryotes and eukaryotes.</title>
        <authorList>
            <person name="Spang A."/>
            <person name="Saw J.H."/>
            <person name="Jorgensen S.L."/>
            <person name="Zaremba-Niedzwiedzka K."/>
            <person name="Martijn J."/>
            <person name="Lind A.E."/>
            <person name="van Eijk R."/>
            <person name="Schleper C."/>
            <person name="Guy L."/>
            <person name="Ettema T.J."/>
        </authorList>
    </citation>
    <scope>NUCLEOTIDE SEQUENCE</scope>
</reference>
<gene>
    <name evidence="3" type="ORF">LCGC14_2345230</name>
</gene>
<comment type="caution">
    <text evidence="3">The sequence shown here is derived from an EMBL/GenBank/DDBJ whole genome shotgun (WGS) entry which is preliminary data.</text>
</comment>
<name>A0A0F9ENI1_9ZZZZ</name>
<accession>A0A0F9ENI1</accession>
<evidence type="ECO:0000256" key="1">
    <source>
        <dbReference type="SAM" id="MobiDB-lite"/>
    </source>
</evidence>
<feature type="domain" description="DUF551" evidence="2">
    <location>
        <begin position="42"/>
        <end position="71"/>
    </location>
</feature>